<dbReference type="AlphaFoldDB" id="A0A7R8W080"/>
<dbReference type="SUPFAM" id="SSF57850">
    <property type="entry name" value="RING/U-box"/>
    <property type="match status" value="1"/>
</dbReference>
<evidence type="ECO:0000256" key="9">
    <source>
        <dbReference type="ARBA" id="ARBA00023511"/>
    </source>
</evidence>
<dbReference type="InterPro" id="IPR000819">
    <property type="entry name" value="Peptidase_M17_C"/>
</dbReference>
<dbReference type="InterPro" id="IPR011356">
    <property type="entry name" value="Leucine_aapep/pepB"/>
</dbReference>
<evidence type="ECO:0000256" key="18">
    <source>
        <dbReference type="SAM" id="MobiDB-lite"/>
    </source>
</evidence>
<comment type="catalytic activity">
    <reaction evidence="9">
        <text>an S-substituted L-cysteinylglycine + H2O = an S-substituted L-cysteine + glycine</text>
        <dbReference type="Rhea" id="RHEA:60444"/>
        <dbReference type="ChEBI" id="CHEBI:15377"/>
        <dbReference type="ChEBI" id="CHEBI:57305"/>
        <dbReference type="ChEBI" id="CHEBI:58717"/>
        <dbReference type="ChEBI" id="CHEBI:143103"/>
        <dbReference type="EC" id="3.4.13.23"/>
    </reaction>
    <physiologicalReaction direction="left-to-right" evidence="9">
        <dbReference type="Rhea" id="RHEA:60445"/>
    </physiologicalReaction>
</comment>
<dbReference type="GO" id="GO:0043161">
    <property type="term" value="P:proteasome-mediated ubiquitin-dependent protein catabolic process"/>
    <property type="evidence" value="ECO:0007669"/>
    <property type="project" value="TreeGrafter"/>
</dbReference>
<dbReference type="GO" id="GO:0030145">
    <property type="term" value="F:manganese ion binding"/>
    <property type="evidence" value="ECO:0007669"/>
    <property type="project" value="InterPro"/>
</dbReference>
<protein>
    <recommendedName>
        <fullName evidence="2">Cytosol aminopeptidase</fullName>
        <ecNumber evidence="10">3.4.13.23</ecNumber>
    </recommendedName>
    <alternativeName>
        <fullName evidence="13">Cysteinylglycine-S-conjugate dipeptidase</fullName>
    </alternativeName>
    <alternativeName>
        <fullName evidence="14">Leucine aminopeptidase 3</fullName>
    </alternativeName>
    <alternativeName>
        <fullName evidence="12">Proline aminopeptidase</fullName>
    </alternativeName>
    <alternativeName>
        <fullName evidence="11">Prolyl aminopeptidase</fullName>
    </alternativeName>
</protein>
<evidence type="ECO:0000256" key="8">
    <source>
        <dbReference type="ARBA" id="ARBA00022833"/>
    </source>
</evidence>
<evidence type="ECO:0000256" key="12">
    <source>
        <dbReference type="ARBA" id="ARBA00030930"/>
    </source>
</evidence>
<comment type="function">
    <text evidence="15">Cytosolic metallopeptidase that catalyzes the removal of unsubstituted N-terminal hydrophobic amino acids from various peptides. The presence of Zn(2+) ions is essential for the peptidase activity, and the association with other cofactors can modulate the substrate spectificity of the enzyme. For instance, in the presence of Mn(2+), it displays a specific Cys-Gly hydrolyzing activity of Cys-Gly-S-conjugates. Involved in the metabolism of glutathione and in the degradation of glutathione S-conjugates, which may play a role in the control of the cell redox status.</text>
</comment>
<evidence type="ECO:0000256" key="3">
    <source>
        <dbReference type="ARBA" id="ARBA00022438"/>
    </source>
</evidence>
<organism evidence="19">
    <name type="scientific">Cyprideis torosa</name>
    <dbReference type="NCBI Taxonomy" id="163714"/>
    <lineage>
        <taxon>Eukaryota</taxon>
        <taxon>Metazoa</taxon>
        <taxon>Ecdysozoa</taxon>
        <taxon>Arthropoda</taxon>
        <taxon>Crustacea</taxon>
        <taxon>Oligostraca</taxon>
        <taxon>Ostracoda</taxon>
        <taxon>Podocopa</taxon>
        <taxon>Podocopida</taxon>
        <taxon>Cytherocopina</taxon>
        <taxon>Cytheroidea</taxon>
        <taxon>Cytherideidae</taxon>
        <taxon>Cyprideis</taxon>
    </lineage>
</organism>
<feature type="compositionally biased region" description="Basic and acidic residues" evidence="18">
    <location>
        <begin position="219"/>
        <end position="234"/>
    </location>
</feature>
<dbReference type="PROSITE" id="PS50294">
    <property type="entry name" value="WD_REPEATS_REGION"/>
    <property type="match status" value="2"/>
</dbReference>
<dbReference type="InterPro" id="IPR015943">
    <property type="entry name" value="WD40/YVTN_repeat-like_dom_sf"/>
</dbReference>
<dbReference type="OrthoDB" id="273771at2759"/>
<dbReference type="GO" id="GO:0070006">
    <property type="term" value="F:metalloaminopeptidase activity"/>
    <property type="evidence" value="ECO:0007669"/>
    <property type="project" value="InterPro"/>
</dbReference>
<dbReference type="GO" id="GO:0008270">
    <property type="term" value="F:zinc ion binding"/>
    <property type="evidence" value="ECO:0007669"/>
    <property type="project" value="UniProtKB-KW"/>
</dbReference>
<keyword evidence="6" id="KW-0863">Zinc-finger</keyword>
<feature type="region of interest" description="Disordered" evidence="18">
    <location>
        <begin position="219"/>
        <end position="243"/>
    </location>
</feature>
<dbReference type="PANTHER" id="PTHR44080:SF1">
    <property type="entry name" value="E3 UBIQUITIN-PROTEIN LIGASE COP1"/>
    <property type="match status" value="1"/>
</dbReference>
<dbReference type="SUPFAM" id="SSF52949">
    <property type="entry name" value="Macro domain-like"/>
    <property type="match status" value="1"/>
</dbReference>
<dbReference type="InterPro" id="IPR013083">
    <property type="entry name" value="Znf_RING/FYVE/PHD"/>
</dbReference>
<evidence type="ECO:0000256" key="16">
    <source>
        <dbReference type="ARBA" id="ARBA00047881"/>
    </source>
</evidence>
<dbReference type="Gene3D" id="3.40.630.10">
    <property type="entry name" value="Zn peptidases"/>
    <property type="match status" value="1"/>
</dbReference>
<accession>A0A7R8W080</accession>
<keyword evidence="7" id="KW-0378">Hydrolase</keyword>
<name>A0A7R8W080_9CRUS</name>
<dbReference type="PANTHER" id="PTHR44080">
    <property type="entry name" value="E3 UBIQUITIN-PROTEIN LIGASE COP1"/>
    <property type="match status" value="1"/>
</dbReference>
<reference evidence="19" key="1">
    <citation type="submission" date="2020-11" db="EMBL/GenBank/DDBJ databases">
        <authorList>
            <person name="Tran Van P."/>
        </authorList>
    </citation>
    <scope>NUCLEOTIDE SEQUENCE</scope>
</reference>
<evidence type="ECO:0000256" key="14">
    <source>
        <dbReference type="ARBA" id="ARBA00031564"/>
    </source>
</evidence>
<dbReference type="InterPro" id="IPR036322">
    <property type="entry name" value="WD40_repeat_dom_sf"/>
</dbReference>
<evidence type="ECO:0000256" key="17">
    <source>
        <dbReference type="ARBA" id="ARBA00049107"/>
    </source>
</evidence>
<dbReference type="PRINTS" id="PR00481">
    <property type="entry name" value="LAMNOPPTDASE"/>
</dbReference>
<dbReference type="InterPro" id="IPR001841">
    <property type="entry name" value="Znf_RING"/>
</dbReference>
<dbReference type="Gene3D" id="2.130.10.10">
    <property type="entry name" value="YVTN repeat-like/Quinoprotein amine dehydrogenase"/>
    <property type="match status" value="1"/>
</dbReference>
<dbReference type="InterPro" id="IPR017907">
    <property type="entry name" value="Znf_RING_CS"/>
</dbReference>
<evidence type="ECO:0000256" key="7">
    <source>
        <dbReference type="ARBA" id="ARBA00022801"/>
    </source>
</evidence>
<dbReference type="GO" id="GO:0061630">
    <property type="term" value="F:ubiquitin protein ligase activity"/>
    <property type="evidence" value="ECO:0007669"/>
    <property type="project" value="InterPro"/>
</dbReference>
<dbReference type="SMART" id="SM00184">
    <property type="entry name" value="RING"/>
    <property type="match status" value="1"/>
</dbReference>
<dbReference type="PROSITE" id="PS00631">
    <property type="entry name" value="CYTOSOL_AP"/>
    <property type="match status" value="1"/>
</dbReference>
<dbReference type="EC" id="3.4.13.23" evidence="10"/>
<comment type="catalytic activity">
    <reaction evidence="16">
        <text>S-benzyl-L-cysteinylglycine + H2O = S-benzyl-L-cysteine + glycine</text>
        <dbReference type="Rhea" id="RHEA:62568"/>
        <dbReference type="ChEBI" id="CHEBI:15377"/>
        <dbReference type="ChEBI" id="CHEBI:57305"/>
        <dbReference type="ChEBI" id="CHEBI:145802"/>
        <dbReference type="ChEBI" id="CHEBI:145803"/>
    </reaction>
    <physiologicalReaction direction="left-to-right" evidence="16">
        <dbReference type="Rhea" id="RHEA:62569"/>
    </physiologicalReaction>
</comment>
<dbReference type="InterPro" id="IPR001680">
    <property type="entry name" value="WD40_rpt"/>
</dbReference>
<evidence type="ECO:0000256" key="15">
    <source>
        <dbReference type="ARBA" id="ARBA00045966"/>
    </source>
</evidence>
<dbReference type="Pfam" id="PF02789">
    <property type="entry name" value="Peptidase_M17_N"/>
    <property type="match status" value="1"/>
</dbReference>
<sequence>MLSGRQGPGSLAGIRDDDLCCPICLELMNSPVTTRCGHSFCQECIVQAFRSEVKRCPKCSFDLNALDPLSSTMELTSVAAASSSSTTSSSVTVTAMSSSSGLPSQLIPNFVLNDLVTKRRRELALCPSSSFISRDTRVDELKRLLHRDSIAFGISDIDWINALLQKRREELETKTKLAQLECYEEFLSTLHTQKQVQLSQLQREVSVIEEDLQRTKEEIREAKKSHGAEEHPEAENSSGAAPLVPSKGQLMESFSCVETEVKGGTDTQLRRKRLHMHLDDLTDVYLSKRTKTEPSLLFDFSRSAASSSSGNEAFEEISASLVPLTRYTHLVPLATLNYTTDFGSSANIVSSIEFDKDSEFFAIAGVTKRIKVFDFASVVQDPVDVHYPAHDITCYAKISCATWNAFHKGILACSDYEGGISVHDVPALRVTALLQEHEKRCWSVDFSPTDPKLLASGSDDSKVKIWSLERPSSSMISIVTEANVCSVKFNPKRSYMLALGSADHHVHYYDIRKPRQPLRTFKGHKKAVSYVRFLDDNTLISASTDSCLKIWSEFQSFPVRTLQGHTNEKNFVGLTSNGGNLIACGSENNSLYVYTKGLSNHLLTYQFETVKSILERDKKDDDASDFVSAVCWKKDSNVVLGANSQGMVKILDVKDKLKKGKTRILYGVHETYPVIAIAGLGPEDLGYNEQEERDDKREAIRNAVAAGCGSLRDVGCTEITVDPCGDAEAAAEGAYLSTFVFDPHKTSDKKAPVSIEVLGSDPETAALWKQGSLKAQGQNLARYLTEMPANHMTPTIFAQASPSTTRDYVVEFVLRSHDDKCCIGAEVTPGWVLVLDEADKHLSPLGVKVEAHDRAWAEKMKMGSFLSVAKGSDEPCVFLEMTYEGGKPGDAPIALVGKGITFDSGGISLKVPSSLMNDMRADMGGGAVVVGTIFTLASLKAPINIKGLVPLAENMPNGRANKVGDVVYAMNGKSIQIMNTDAEGRLILADALCYADTFKPTFVLDIATLTGAMLIALGSGACGVFTNSSNDWKSLRRSGERTGDRVWRMPLWDHYISSVKPSASADLCNISSHGRDGGSCTAAAFLSNFTKCERWMHLDMAGVMAHVSHDKLPYLKKGMTGRPTRTLACFIQDMATASGN</sequence>
<evidence type="ECO:0000256" key="5">
    <source>
        <dbReference type="ARBA" id="ARBA00022723"/>
    </source>
</evidence>
<dbReference type="Pfam" id="PF13923">
    <property type="entry name" value="zf-C3HC4_2"/>
    <property type="match status" value="1"/>
</dbReference>
<keyword evidence="5" id="KW-0479">Metal-binding</keyword>
<comment type="similarity">
    <text evidence="1">Belongs to the peptidase M17 family.</text>
</comment>
<evidence type="ECO:0000256" key="13">
    <source>
        <dbReference type="ARBA" id="ARBA00030997"/>
    </source>
</evidence>
<dbReference type="InterPro" id="IPR043472">
    <property type="entry name" value="Macro_dom-like"/>
</dbReference>
<dbReference type="InterPro" id="IPR008283">
    <property type="entry name" value="Peptidase_M17_N"/>
</dbReference>
<proteinExistence type="inferred from homology"/>
<evidence type="ECO:0000256" key="6">
    <source>
        <dbReference type="ARBA" id="ARBA00022771"/>
    </source>
</evidence>
<keyword evidence="3" id="KW-0031">Aminopeptidase</keyword>
<dbReference type="Pfam" id="PF00883">
    <property type="entry name" value="Peptidase_M17"/>
    <property type="match status" value="1"/>
</dbReference>
<evidence type="ECO:0000256" key="10">
    <source>
        <dbReference type="ARBA" id="ARBA00023625"/>
    </source>
</evidence>
<evidence type="ECO:0000313" key="19">
    <source>
        <dbReference type="EMBL" id="CAD7222348.1"/>
    </source>
</evidence>
<dbReference type="Gene3D" id="3.30.40.10">
    <property type="entry name" value="Zinc/RING finger domain, C3HC4 (zinc finger)"/>
    <property type="match status" value="1"/>
</dbReference>
<dbReference type="CDD" id="cd00433">
    <property type="entry name" value="Peptidase_M17"/>
    <property type="match status" value="1"/>
</dbReference>
<dbReference type="PROSITE" id="PS50089">
    <property type="entry name" value="ZF_RING_2"/>
    <property type="match status" value="1"/>
</dbReference>
<comment type="catalytic activity">
    <reaction evidence="17">
        <text>L-cysteinylglycine + H2O = L-cysteine + glycine</text>
        <dbReference type="Rhea" id="RHEA:28783"/>
        <dbReference type="ChEBI" id="CHEBI:15377"/>
        <dbReference type="ChEBI" id="CHEBI:35235"/>
        <dbReference type="ChEBI" id="CHEBI:57305"/>
        <dbReference type="ChEBI" id="CHEBI:61694"/>
    </reaction>
    <physiologicalReaction direction="left-to-right" evidence="17">
        <dbReference type="Rhea" id="RHEA:28784"/>
    </physiologicalReaction>
</comment>
<dbReference type="PROSITE" id="PS50082">
    <property type="entry name" value="WD_REPEATS_2"/>
    <property type="match status" value="2"/>
</dbReference>
<dbReference type="SUPFAM" id="SSF50978">
    <property type="entry name" value="WD40 repeat-like"/>
    <property type="match status" value="1"/>
</dbReference>
<dbReference type="SMART" id="SM00320">
    <property type="entry name" value="WD40"/>
    <property type="match status" value="7"/>
</dbReference>
<dbReference type="PROSITE" id="PS00518">
    <property type="entry name" value="ZF_RING_1"/>
    <property type="match status" value="1"/>
</dbReference>
<dbReference type="InterPro" id="IPR042755">
    <property type="entry name" value="COP1"/>
</dbReference>
<keyword evidence="8" id="KW-0862">Zinc</keyword>
<dbReference type="SUPFAM" id="SSF53187">
    <property type="entry name" value="Zn-dependent exopeptidases"/>
    <property type="match status" value="1"/>
</dbReference>
<dbReference type="Gene3D" id="3.40.220.10">
    <property type="entry name" value="Leucine Aminopeptidase, subunit E, domain 1"/>
    <property type="match status" value="1"/>
</dbReference>
<evidence type="ECO:0000256" key="4">
    <source>
        <dbReference type="ARBA" id="ARBA00022670"/>
    </source>
</evidence>
<evidence type="ECO:0000256" key="11">
    <source>
        <dbReference type="ARBA" id="ARBA00029605"/>
    </source>
</evidence>
<dbReference type="EMBL" id="OB660048">
    <property type="protein sequence ID" value="CAD7222348.1"/>
    <property type="molecule type" value="Genomic_DNA"/>
</dbReference>
<dbReference type="GO" id="GO:0005737">
    <property type="term" value="C:cytoplasm"/>
    <property type="evidence" value="ECO:0007669"/>
    <property type="project" value="InterPro"/>
</dbReference>
<keyword evidence="4" id="KW-0645">Protease</keyword>
<evidence type="ECO:0000256" key="2">
    <source>
        <dbReference type="ARBA" id="ARBA00014190"/>
    </source>
</evidence>
<evidence type="ECO:0000256" key="1">
    <source>
        <dbReference type="ARBA" id="ARBA00009528"/>
    </source>
</evidence>
<gene>
    <name evidence="19" type="ORF">CTOB1V02_LOCUS359</name>
</gene>
<dbReference type="Pfam" id="PF00400">
    <property type="entry name" value="WD40"/>
    <property type="match status" value="3"/>
</dbReference>